<evidence type="ECO:0000313" key="3">
    <source>
        <dbReference type="EMBL" id="RPJ65365.1"/>
    </source>
</evidence>
<keyword evidence="4" id="KW-1185">Reference proteome</keyword>
<feature type="chain" id="PRO_5018072155" evidence="2">
    <location>
        <begin position="18"/>
        <end position="148"/>
    </location>
</feature>
<dbReference type="OrthoDB" id="197257at2"/>
<dbReference type="Pfam" id="PF11737">
    <property type="entry name" value="DUF3300"/>
    <property type="match status" value="1"/>
</dbReference>
<feature type="compositionally biased region" description="Basic residues" evidence="1">
    <location>
        <begin position="115"/>
        <end position="140"/>
    </location>
</feature>
<dbReference type="InterPro" id="IPR021728">
    <property type="entry name" value="DUF3300"/>
</dbReference>
<comment type="caution">
    <text evidence="3">The sequence shown here is derived from an EMBL/GenBank/DDBJ whole genome shotgun (WGS) entry which is preliminary data.</text>
</comment>
<feature type="region of interest" description="Disordered" evidence="1">
    <location>
        <begin position="115"/>
        <end position="148"/>
    </location>
</feature>
<dbReference type="AlphaFoldDB" id="A0A3N5Y9M8"/>
<sequence>MRLITFAFLLIVGSASAHPHHNPKPNRYSHHQGLEHQIMIAYAYPGQLEAAIRWRLRHPYADVSLHLRHFHHQGWHPSVIALLHHPRFLDDLYHNPRWSLHYWDRPWYKNHHKRYSGHHKKHHNHYKPWKKKRHKHKERKRAYVREKY</sequence>
<name>A0A3N5Y9M8_9ALTE</name>
<keyword evidence="2" id="KW-0732">Signal</keyword>
<evidence type="ECO:0000256" key="1">
    <source>
        <dbReference type="SAM" id="MobiDB-lite"/>
    </source>
</evidence>
<evidence type="ECO:0000256" key="2">
    <source>
        <dbReference type="SAM" id="SignalP"/>
    </source>
</evidence>
<protein>
    <submittedName>
        <fullName evidence="3">DUF3300 domain-containing protein</fullName>
    </submittedName>
</protein>
<organism evidence="3 4">
    <name type="scientific">Alteromonas sediminis</name>
    <dbReference type="NCBI Taxonomy" id="2259342"/>
    <lineage>
        <taxon>Bacteria</taxon>
        <taxon>Pseudomonadati</taxon>
        <taxon>Pseudomonadota</taxon>
        <taxon>Gammaproteobacteria</taxon>
        <taxon>Alteromonadales</taxon>
        <taxon>Alteromonadaceae</taxon>
        <taxon>Alteromonas/Salinimonas group</taxon>
        <taxon>Alteromonas</taxon>
    </lineage>
</organism>
<gene>
    <name evidence="3" type="ORF">DRW07_15795</name>
</gene>
<accession>A0A3N5Y9M8</accession>
<proteinExistence type="predicted"/>
<dbReference type="RefSeq" id="WP_124028912.1">
    <property type="nucleotide sequence ID" value="NZ_JBHRSN010000014.1"/>
</dbReference>
<dbReference type="EMBL" id="RPOK01000005">
    <property type="protein sequence ID" value="RPJ65365.1"/>
    <property type="molecule type" value="Genomic_DNA"/>
</dbReference>
<reference evidence="3 4" key="1">
    <citation type="submission" date="2018-11" db="EMBL/GenBank/DDBJ databases">
        <authorList>
            <person name="Ye M.-Q."/>
            <person name="Du Z.-J."/>
        </authorList>
    </citation>
    <scope>NUCLEOTIDE SEQUENCE [LARGE SCALE GENOMIC DNA]</scope>
    <source>
        <strain evidence="3 4">U0105</strain>
    </source>
</reference>
<dbReference type="Proteomes" id="UP000275281">
    <property type="component" value="Unassembled WGS sequence"/>
</dbReference>
<feature type="signal peptide" evidence="2">
    <location>
        <begin position="1"/>
        <end position="17"/>
    </location>
</feature>
<evidence type="ECO:0000313" key="4">
    <source>
        <dbReference type="Proteomes" id="UP000275281"/>
    </source>
</evidence>